<accession>A0ABQ4FUL5</accession>
<dbReference type="PANTHER" id="PTHR42928">
    <property type="entry name" value="TRICARBOXYLATE-BINDING PROTEIN"/>
    <property type="match status" value="1"/>
</dbReference>
<reference evidence="3 4" key="1">
    <citation type="submission" date="2021-01" db="EMBL/GenBank/DDBJ databases">
        <title>Whole genome shotgun sequence of Microbispora corallina NBRC 16416.</title>
        <authorList>
            <person name="Komaki H."/>
            <person name="Tamura T."/>
        </authorList>
    </citation>
    <scope>NUCLEOTIDE SEQUENCE [LARGE SCALE GENOMIC DNA]</scope>
    <source>
        <strain evidence="3 4">NBRC 16416</strain>
    </source>
</reference>
<keyword evidence="2" id="KW-0732">Signal</keyword>
<dbReference type="RefSeq" id="WP_204056156.1">
    <property type="nucleotide sequence ID" value="NZ_BAAAGP010000005.1"/>
</dbReference>
<evidence type="ECO:0000313" key="4">
    <source>
        <dbReference type="Proteomes" id="UP000603904"/>
    </source>
</evidence>
<dbReference type="PIRSF" id="PIRSF017082">
    <property type="entry name" value="YflP"/>
    <property type="match status" value="1"/>
</dbReference>
<organism evidence="3 4">
    <name type="scientific">Microbispora corallina</name>
    <dbReference type="NCBI Taxonomy" id="83302"/>
    <lineage>
        <taxon>Bacteria</taxon>
        <taxon>Bacillati</taxon>
        <taxon>Actinomycetota</taxon>
        <taxon>Actinomycetes</taxon>
        <taxon>Streptosporangiales</taxon>
        <taxon>Streptosporangiaceae</taxon>
        <taxon>Microbispora</taxon>
    </lineage>
</organism>
<proteinExistence type="inferred from homology"/>
<feature type="chain" id="PRO_5045518530" evidence="2">
    <location>
        <begin position="23"/>
        <end position="316"/>
    </location>
</feature>
<sequence length="316" mass="32379">MRRRTVLALGVLALAAGCGTQAPPYQSEISLVVPGSSGGWGDSVAGELRTLIEGRRWARTVRVAGQGGEGAAAVARFVSAGRRTDLLVTDPALLAAAALSGAGPLLGRTAPLARLVGEWEVLVTSPDSPYRGFDRLAAALVKDPSAVPLAGGPSGGADHLLAGMVALGLGADVRLLGYTAFDDRRQAVAAVLDGRVPLAFGTPRDVADHVRAGRLRPLAVSSSERLDGLDAPTLSESGVRAVYADWAGLVAPAALTGGARDALLDLCAAVAGSAGWQGCCGRNGWAPMYLAGDDFGRWLSDEVRRTSQVLDALGLR</sequence>
<evidence type="ECO:0000256" key="2">
    <source>
        <dbReference type="SAM" id="SignalP"/>
    </source>
</evidence>
<dbReference type="InterPro" id="IPR042100">
    <property type="entry name" value="Bug_dom1"/>
</dbReference>
<comment type="similarity">
    <text evidence="1">Belongs to the UPF0065 (bug) family.</text>
</comment>
<dbReference type="InterPro" id="IPR005064">
    <property type="entry name" value="BUG"/>
</dbReference>
<gene>
    <name evidence="3" type="ORF">Mco01_15140</name>
</gene>
<evidence type="ECO:0000256" key="1">
    <source>
        <dbReference type="ARBA" id="ARBA00006987"/>
    </source>
</evidence>
<keyword evidence="4" id="KW-1185">Reference proteome</keyword>
<feature type="signal peptide" evidence="2">
    <location>
        <begin position="1"/>
        <end position="22"/>
    </location>
</feature>
<dbReference type="Gene3D" id="3.40.190.10">
    <property type="entry name" value="Periplasmic binding protein-like II"/>
    <property type="match status" value="1"/>
</dbReference>
<dbReference type="Gene3D" id="3.40.190.150">
    <property type="entry name" value="Bordetella uptake gene, domain 1"/>
    <property type="match status" value="1"/>
</dbReference>
<comment type="caution">
    <text evidence="3">The sequence shown here is derived from an EMBL/GenBank/DDBJ whole genome shotgun (WGS) entry which is preliminary data.</text>
</comment>
<dbReference type="Pfam" id="PF03401">
    <property type="entry name" value="TctC"/>
    <property type="match status" value="1"/>
</dbReference>
<name>A0ABQ4FUL5_9ACTN</name>
<dbReference type="PROSITE" id="PS51257">
    <property type="entry name" value="PROKAR_LIPOPROTEIN"/>
    <property type="match status" value="1"/>
</dbReference>
<dbReference type="Proteomes" id="UP000603904">
    <property type="component" value="Unassembled WGS sequence"/>
</dbReference>
<dbReference type="PANTHER" id="PTHR42928:SF3">
    <property type="entry name" value="UPF0065 PROTEIN YFLP"/>
    <property type="match status" value="1"/>
</dbReference>
<dbReference type="EMBL" id="BOOC01000004">
    <property type="protein sequence ID" value="GIH38514.1"/>
    <property type="molecule type" value="Genomic_DNA"/>
</dbReference>
<evidence type="ECO:0000313" key="3">
    <source>
        <dbReference type="EMBL" id="GIH38514.1"/>
    </source>
</evidence>
<protein>
    <submittedName>
        <fullName evidence="3">C4-dicarboxylate ABC transporter substrate-binding protein</fullName>
    </submittedName>
</protein>